<comment type="caution">
    <text evidence="1">The sequence shown here is derived from an EMBL/GenBank/DDBJ whole genome shotgun (WGS) entry which is preliminary data.</text>
</comment>
<reference evidence="1 2" key="1">
    <citation type="submission" date="2018-07" db="EMBL/GenBank/DDBJ databases">
        <title>Genomic Encyclopedia of Type Strains, Phase IV (KMG-IV): sequencing the most valuable type-strain genomes for metagenomic binning, comparative biology and taxonomic classification.</title>
        <authorList>
            <person name="Goeker M."/>
        </authorList>
    </citation>
    <scope>NUCLEOTIDE SEQUENCE [LARGE SCALE GENOMIC DNA]</scope>
    <source>
        <strain evidence="1 2">DSM 14324</strain>
    </source>
</reference>
<accession>A0A3D9DYN5</accession>
<dbReference type="EMBL" id="QRDJ01000006">
    <property type="protein sequence ID" value="REC95900.1"/>
    <property type="molecule type" value="Genomic_DNA"/>
</dbReference>
<protein>
    <submittedName>
        <fullName evidence="1">Uncharacterized protein</fullName>
    </submittedName>
</protein>
<sequence>MALIIKATANKHKLHATKRCFCGKKASNKKISNFGDQTRNTTVIVSKTFFFSR</sequence>
<organism evidence="1 2">
    <name type="scientific">Kushneria indalinina DSM 14324</name>
    <dbReference type="NCBI Taxonomy" id="1122140"/>
    <lineage>
        <taxon>Bacteria</taxon>
        <taxon>Pseudomonadati</taxon>
        <taxon>Pseudomonadota</taxon>
        <taxon>Gammaproteobacteria</taxon>
        <taxon>Oceanospirillales</taxon>
        <taxon>Halomonadaceae</taxon>
        <taxon>Kushneria</taxon>
    </lineage>
</organism>
<gene>
    <name evidence="1" type="ORF">C8D72_0568</name>
</gene>
<evidence type="ECO:0000313" key="2">
    <source>
        <dbReference type="Proteomes" id="UP000256334"/>
    </source>
</evidence>
<keyword evidence="2" id="KW-1185">Reference proteome</keyword>
<dbReference type="AlphaFoldDB" id="A0A3D9DYN5"/>
<dbReference type="Proteomes" id="UP000256334">
    <property type="component" value="Unassembled WGS sequence"/>
</dbReference>
<proteinExistence type="predicted"/>
<evidence type="ECO:0000313" key="1">
    <source>
        <dbReference type="EMBL" id="REC95900.1"/>
    </source>
</evidence>
<name>A0A3D9DYN5_9GAMM</name>